<feature type="domain" description="SUEL-type lectin" evidence="3">
    <location>
        <begin position="44"/>
        <end position="133"/>
    </location>
</feature>
<reference evidence="5" key="1">
    <citation type="submission" date="2025-08" db="UniProtKB">
        <authorList>
            <consortium name="RefSeq"/>
        </authorList>
    </citation>
    <scope>IDENTIFICATION</scope>
</reference>
<evidence type="ECO:0000256" key="2">
    <source>
        <dbReference type="ARBA" id="ARBA00022737"/>
    </source>
</evidence>
<evidence type="ECO:0000259" key="3">
    <source>
        <dbReference type="PROSITE" id="PS50228"/>
    </source>
</evidence>
<dbReference type="AlphaFoldDB" id="A0A6P7IIA7"/>
<dbReference type="InParanoid" id="A0A6P7IIA7"/>
<accession>A0A6P7IIA7</accession>
<dbReference type="CDD" id="cd22833">
    <property type="entry name" value="Gal_Rha_Lectin_CSL1-2_RBL_SML_rpt1"/>
    <property type="match status" value="1"/>
</dbReference>
<dbReference type="GO" id="GO:0030246">
    <property type="term" value="F:carbohydrate binding"/>
    <property type="evidence" value="ECO:0007669"/>
    <property type="project" value="UniProtKB-KW"/>
</dbReference>
<evidence type="ECO:0000313" key="5">
    <source>
        <dbReference type="RefSeq" id="XP_028265303.1"/>
    </source>
</evidence>
<sequence>IQSVLFPTSSSLTCSSETMLHLSSALVFAATCLLVSTGAEKMTTCGNAVHRLSCETGVISVQASMFGRTDAAICATGRPAGEVANTACSLNGVLDIVKTRCNGKKACELSPATFPSDPCGDTFKYIETTYLCIPANRLVVCEQNLLHIDCPQGQVISIHGADFGRRDKTTCSYKQEPGKIQNVECSNPTNKVAERCQGRPNCWMRANNAVFDNTCANTYKYLEVAYSCNTN</sequence>
<evidence type="ECO:0000313" key="4">
    <source>
        <dbReference type="Proteomes" id="UP000515145"/>
    </source>
</evidence>
<dbReference type="RefSeq" id="XP_028265303.1">
    <property type="nucleotide sequence ID" value="XM_028409502.1"/>
</dbReference>
<dbReference type="GeneID" id="114438279"/>
<dbReference type="InterPro" id="IPR043159">
    <property type="entry name" value="Lectin_gal-bd_sf"/>
</dbReference>
<name>A0A6P7IIA7_9TELE</name>
<dbReference type="Pfam" id="PF02140">
    <property type="entry name" value="SUEL_Lectin"/>
    <property type="match status" value="2"/>
</dbReference>
<keyword evidence="4" id="KW-1185">Reference proteome</keyword>
<dbReference type="PROSITE" id="PS50228">
    <property type="entry name" value="SUEL_LECTIN"/>
    <property type="match status" value="2"/>
</dbReference>
<dbReference type="PANTHER" id="PTHR46780">
    <property type="entry name" value="PROTEIN EVA-1"/>
    <property type="match status" value="1"/>
</dbReference>
<feature type="domain" description="SUEL-type lectin" evidence="3">
    <location>
        <begin position="140"/>
        <end position="229"/>
    </location>
</feature>
<keyword evidence="1" id="KW-0430">Lectin</keyword>
<protein>
    <submittedName>
        <fullName evidence="5">L-rhamnose-binding lectin SML-like</fullName>
    </submittedName>
</protein>
<organism evidence="4 5">
    <name type="scientific">Parambassis ranga</name>
    <name type="common">Indian glassy fish</name>
    <dbReference type="NCBI Taxonomy" id="210632"/>
    <lineage>
        <taxon>Eukaryota</taxon>
        <taxon>Metazoa</taxon>
        <taxon>Chordata</taxon>
        <taxon>Craniata</taxon>
        <taxon>Vertebrata</taxon>
        <taxon>Euteleostomi</taxon>
        <taxon>Actinopterygii</taxon>
        <taxon>Neopterygii</taxon>
        <taxon>Teleostei</taxon>
        <taxon>Neoteleostei</taxon>
        <taxon>Acanthomorphata</taxon>
        <taxon>Ovalentaria</taxon>
        <taxon>Ambassidae</taxon>
        <taxon>Parambassis</taxon>
    </lineage>
</organism>
<keyword evidence="2" id="KW-0677">Repeat</keyword>
<dbReference type="Gene3D" id="2.60.120.740">
    <property type="match status" value="2"/>
</dbReference>
<dbReference type="InterPro" id="IPR000922">
    <property type="entry name" value="Lectin_gal-bd_dom"/>
</dbReference>
<feature type="non-terminal residue" evidence="5">
    <location>
        <position position="1"/>
    </location>
</feature>
<proteinExistence type="predicted"/>
<dbReference type="Proteomes" id="UP000515145">
    <property type="component" value="Chromosome 7"/>
</dbReference>
<evidence type="ECO:0000256" key="1">
    <source>
        <dbReference type="ARBA" id="ARBA00022734"/>
    </source>
</evidence>
<dbReference type="OrthoDB" id="1100386at2759"/>
<gene>
    <name evidence="5" type="primary">LOC114438279</name>
</gene>
<dbReference type="CDD" id="cd22835">
    <property type="entry name" value="Gal_Rha_Lectin_SML_rpt2"/>
    <property type="match status" value="1"/>
</dbReference>
<dbReference type="FunFam" id="2.60.120.740:FF:000001">
    <property type="entry name" value="Adhesion G protein-coupled receptor L2"/>
    <property type="match status" value="1"/>
</dbReference>